<dbReference type="EMBL" id="LSFL01000036">
    <property type="protein sequence ID" value="OBY62324.1"/>
    <property type="molecule type" value="Genomic_DNA"/>
</dbReference>
<dbReference type="Gene3D" id="3.40.30.10">
    <property type="entry name" value="Glutaredoxin"/>
    <property type="match status" value="1"/>
</dbReference>
<dbReference type="GO" id="GO:0016209">
    <property type="term" value="F:antioxidant activity"/>
    <property type="evidence" value="ECO:0007669"/>
    <property type="project" value="InterPro"/>
</dbReference>
<sequence>MARTESNEFKIGEKAPDFNLINTIDDEIYALNDLKGDKGTVIMFICNHCPFVIHVNAELVKMANEYEQKGIRFIAISSNDVENYPQDAPHLMKELAAQEKYSFPYLYDETQEVAKAYNAACTPDFYVFDADLKSVYHGQLDDSRPGNGKPVTGIDLRKSLNNILENKNPTENQKPSVGCGIKWKINLN</sequence>
<dbReference type="InterPro" id="IPR047262">
    <property type="entry name" value="PRX-like1"/>
</dbReference>
<dbReference type="InterPro" id="IPR013766">
    <property type="entry name" value="Thioredoxin_domain"/>
</dbReference>
<evidence type="ECO:0000259" key="1">
    <source>
        <dbReference type="PROSITE" id="PS51352"/>
    </source>
</evidence>
<accession>A0A1B8TS71</accession>
<dbReference type="STRING" id="996801.BW723_01165"/>
<reference evidence="3" key="1">
    <citation type="submission" date="2016-02" db="EMBL/GenBank/DDBJ databases">
        <title>Paenibacillus sp. LPB0068, isolated from Crassostrea gigas.</title>
        <authorList>
            <person name="Shin S.-K."/>
            <person name="Yi H."/>
        </authorList>
    </citation>
    <scope>NUCLEOTIDE SEQUENCE [LARGE SCALE GENOMIC DNA]</scope>
    <source>
        <strain evidence="3">KCTC 23969</strain>
    </source>
</reference>
<dbReference type="PANTHER" id="PTHR43640:SF1">
    <property type="entry name" value="THIOREDOXIN-DEPENDENT PEROXIREDOXIN"/>
    <property type="match status" value="1"/>
</dbReference>
<organism evidence="2 3">
    <name type="scientific">Polaribacter reichenbachii</name>
    <dbReference type="NCBI Taxonomy" id="996801"/>
    <lineage>
        <taxon>Bacteria</taxon>
        <taxon>Pseudomonadati</taxon>
        <taxon>Bacteroidota</taxon>
        <taxon>Flavobacteriia</taxon>
        <taxon>Flavobacteriales</taxon>
        <taxon>Flavobacteriaceae</taxon>
    </lineage>
</organism>
<dbReference type="OrthoDB" id="9809746at2"/>
<feature type="domain" description="Thioredoxin" evidence="1">
    <location>
        <begin position="9"/>
        <end position="165"/>
    </location>
</feature>
<dbReference type="GO" id="GO:0016491">
    <property type="term" value="F:oxidoreductase activity"/>
    <property type="evidence" value="ECO:0007669"/>
    <property type="project" value="InterPro"/>
</dbReference>
<proteinExistence type="predicted"/>
<dbReference type="CDD" id="cd02969">
    <property type="entry name" value="PRX_like1"/>
    <property type="match status" value="1"/>
</dbReference>
<evidence type="ECO:0000313" key="2">
    <source>
        <dbReference type="EMBL" id="OBY62324.1"/>
    </source>
</evidence>
<protein>
    <submittedName>
        <fullName evidence="2">Alkyl hydroperoxide reductase</fullName>
    </submittedName>
</protein>
<dbReference type="SUPFAM" id="SSF52833">
    <property type="entry name" value="Thioredoxin-like"/>
    <property type="match status" value="1"/>
</dbReference>
<dbReference type="InterPro" id="IPR036249">
    <property type="entry name" value="Thioredoxin-like_sf"/>
</dbReference>
<dbReference type="PANTHER" id="PTHR43640">
    <property type="entry name" value="OS07G0260300 PROTEIN"/>
    <property type="match status" value="1"/>
</dbReference>
<keyword evidence="3" id="KW-1185">Reference proteome</keyword>
<dbReference type="RefSeq" id="WP_068363697.1">
    <property type="nucleotide sequence ID" value="NZ_CP019337.1"/>
</dbReference>
<dbReference type="Proteomes" id="UP000092612">
    <property type="component" value="Unassembled WGS sequence"/>
</dbReference>
<evidence type="ECO:0000313" key="3">
    <source>
        <dbReference type="Proteomes" id="UP000092612"/>
    </source>
</evidence>
<dbReference type="AlphaFoldDB" id="A0A1B8TS71"/>
<dbReference type="InterPro" id="IPR000866">
    <property type="entry name" value="AhpC/TSA"/>
</dbReference>
<dbReference type="KEGG" id="prn:BW723_01165"/>
<gene>
    <name evidence="2" type="ORF">LPB301_14525</name>
</gene>
<dbReference type="Pfam" id="PF00578">
    <property type="entry name" value="AhpC-TSA"/>
    <property type="match status" value="1"/>
</dbReference>
<dbReference type="PROSITE" id="PS51352">
    <property type="entry name" value="THIOREDOXIN_2"/>
    <property type="match status" value="1"/>
</dbReference>
<name>A0A1B8TS71_9FLAO</name>
<comment type="caution">
    <text evidence="2">The sequence shown here is derived from an EMBL/GenBank/DDBJ whole genome shotgun (WGS) entry which is preliminary data.</text>
</comment>